<gene>
    <name evidence="7" type="ORF">HKX39_08610</name>
</gene>
<dbReference type="AlphaFoldDB" id="A0A849P909"/>
<evidence type="ECO:0000256" key="2">
    <source>
        <dbReference type="ARBA" id="ARBA00022692"/>
    </source>
</evidence>
<dbReference type="GO" id="GO:0016020">
    <property type="term" value="C:membrane"/>
    <property type="evidence" value="ECO:0007669"/>
    <property type="project" value="UniProtKB-SubCell"/>
</dbReference>
<evidence type="ECO:0000259" key="6">
    <source>
        <dbReference type="Pfam" id="PF04116"/>
    </source>
</evidence>
<dbReference type="Pfam" id="PF04116">
    <property type="entry name" value="FA_hydroxylase"/>
    <property type="match status" value="1"/>
</dbReference>
<evidence type="ECO:0000313" key="7">
    <source>
        <dbReference type="EMBL" id="NOL52222.1"/>
    </source>
</evidence>
<dbReference type="GO" id="GO:0016491">
    <property type="term" value="F:oxidoreductase activity"/>
    <property type="evidence" value="ECO:0007669"/>
    <property type="project" value="InterPro"/>
</dbReference>
<evidence type="ECO:0000256" key="4">
    <source>
        <dbReference type="ARBA" id="ARBA00023136"/>
    </source>
</evidence>
<feature type="transmembrane region" description="Helical" evidence="5">
    <location>
        <begin position="17"/>
        <end position="37"/>
    </location>
</feature>
<keyword evidence="3 5" id="KW-1133">Transmembrane helix</keyword>
<dbReference type="InterPro" id="IPR050307">
    <property type="entry name" value="Sterol_Desaturase_Related"/>
</dbReference>
<feature type="transmembrane region" description="Helical" evidence="5">
    <location>
        <begin position="196"/>
        <end position="216"/>
    </location>
</feature>
<dbReference type="Proteomes" id="UP000537862">
    <property type="component" value="Unassembled WGS sequence"/>
</dbReference>
<feature type="transmembrane region" description="Helical" evidence="5">
    <location>
        <begin position="67"/>
        <end position="94"/>
    </location>
</feature>
<sequence length="306" mass="35932">MTDWLSEFLLNTGQRLFWVYILSSCLIAIVYTLFQAWQSNESTSRHLSWLNFKNYLLHPSALLDYRYFFIGTLIKIILIAPLILSAKTVAITVFKYLAPYTDGPIQILSHQSITILYTISLFLSNDVSRYFLHRLLHTNKYLWQFHKVHHSAEVLNPLSFYRVHPIENILFGLRYSLCVGLVTGVFLTLFGPRISLWTILGTNGFLFIFSLLGTHLRHSHLYIQYPRYLEKFFISPAMHQVHHYKGHMLFNYGSYLAIWDRLFGSWKASADVQQGLPMGFANNQMQHYRSVSQLLFQPFRALMKRY</sequence>
<dbReference type="InterPro" id="IPR006694">
    <property type="entry name" value="Fatty_acid_hydroxylase"/>
</dbReference>
<keyword evidence="2 5" id="KW-0812">Transmembrane</keyword>
<keyword evidence="8" id="KW-1185">Reference proteome</keyword>
<keyword evidence="4 5" id="KW-0472">Membrane</keyword>
<evidence type="ECO:0000256" key="3">
    <source>
        <dbReference type="ARBA" id="ARBA00022989"/>
    </source>
</evidence>
<dbReference type="PANTHER" id="PTHR11863">
    <property type="entry name" value="STEROL DESATURASE"/>
    <property type="match status" value="1"/>
</dbReference>
<dbReference type="EMBL" id="JABGBN010000007">
    <property type="protein sequence ID" value="NOL52222.1"/>
    <property type="molecule type" value="Genomic_DNA"/>
</dbReference>
<dbReference type="RefSeq" id="WP_171680916.1">
    <property type="nucleotide sequence ID" value="NZ_JABGBN010000007.1"/>
</dbReference>
<dbReference type="GO" id="GO:0005506">
    <property type="term" value="F:iron ion binding"/>
    <property type="evidence" value="ECO:0007669"/>
    <property type="project" value="InterPro"/>
</dbReference>
<evidence type="ECO:0000313" key="8">
    <source>
        <dbReference type="Proteomes" id="UP000537862"/>
    </source>
</evidence>
<feature type="transmembrane region" description="Helical" evidence="5">
    <location>
        <begin position="169"/>
        <end position="190"/>
    </location>
</feature>
<dbReference type="GO" id="GO:0008610">
    <property type="term" value="P:lipid biosynthetic process"/>
    <property type="evidence" value="ECO:0007669"/>
    <property type="project" value="InterPro"/>
</dbReference>
<accession>A0A849P909</accession>
<comment type="caution">
    <text evidence="7">The sequence shown here is derived from an EMBL/GenBank/DDBJ whole genome shotgun (WGS) entry which is preliminary data.</text>
</comment>
<comment type="subcellular location">
    <subcellularLocation>
        <location evidence="1">Membrane</location>
    </subcellularLocation>
</comment>
<proteinExistence type="predicted"/>
<reference evidence="7 8" key="1">
    <citation type="submission" date="2020-05" db="EMBL/GenBank/DDBJ databases">
        <authorList>
            <person name="Niu N."/>
        </authorList>
    </citation>
    <scope>NUCLEOTIDE SEQUENCE [LARGE SCALE GENOMIC DNA]</scope>
    <source>
        <strain evidence="7 8">3340-03</strain>
    </source>
</reference>
<name>A0A849P909_9BURK</name>
<evidence type="ECO:0000256" key="5">
    <source>
        <dbReference type="SAM" id="Phobius"/>
    </source>
</evidence>
<evidence type="ECO:0000256" key="1">
    <source>
        <dbReference type="ARBA" id="ARBA00004370"/>
    </source>
</evidence>
<protein>
    <submittedName>
        <fullName evidence="7">Sterol desaturase family protein</fullName>
    </submittedName>
</protein>
<feature type="domain" description="Fatty acid hydroxylase" evidence="6">
    <location>
        <begin position="120"/>
        <end position="265"/>
    </location>
</feature>
<organism evidence="7 8">
    <name type="scientific">Pelistega suis</name>
    <dbReference type="NCBI Taxonomy" id="1631957"/>
    <lineage>
        <taxon>Bacteria</taxon>
        <taxon>Pseudomonadati</taxon>
        <taxon>Pseudomonadota</taxon>
        <taxon>Betaproteobacteria</taxon>
        <taxon>Burkholderiales</taxon>
        <taxon>Alcaligenaceae</taxon>
        <taxon>Pelistega</taxon>
    </lineage>
</organism>